<dbReference type="CDD" id="cd07960">
    <property type="entry name" value="Anticodon_Ia_Ile_BEm"/>
    <property type="match status" value="1"/>
</dbReference>
<dbReference type="InterPro" id="IPR033708">
    <property type="entry name" value="Anticodon_Ile_BEm"/>
</dbReference>
<feature type="binding site" evidence="14">
    <location>
        <position position="564"/>
    </location>
    <ligand>
        <name>L-isoleucyl-5'-AMP</name>
        <dbReference type="ChEBI" id="CHEBI:178002"/>
    </ligand>
</feature>
<dbReference type="FunFam" id="3.40.50.620:FF:000042">
    <property type="entry name" value="Isoleucine--tRNA ligase"/>
    <property type="match status" value="1"/>
</dbReference>
<evidence type="ECO:0000256" key="10">
    <source>
        <dbReference type="ARBA" id="ARBA00022917"/>
    </source>
</evidence>
<evidence type="ECO:0000256" key="3">
    <source>
        <dbReference type="ARBA" id="ARBA00011245"/>
    </source>
</evidence>
<keyword evidence="6 14" id="KW-0479">Metal-binding</keyword>
<evidence type="ECO:0000256" key="13">
    <source>
        <dbReference type="ARBA" id="ARBA00048359"/>
    </source>
</evidence>
<dbReference type="SUPFAM" id="SSF47323">
    <property type="entry name" value="Anticodon-binding domain of a subclass of class I aminoacyl-tRNA synthetases"/>
    <property type="match status" value="1"/>
</dbReference>
<dbReference type="PANTHER" id="PTHR42765">
    <property type="entry name" value="SOLEUCYL-TRNA SYNTHETASE"/>
    <property type="match status" value="1"/>
</dbReference>
<keyword evidence="11 14" id="KW-0030">Aminoacyl-tRNA synthetase</keyword>
<evidence type="ECO:0000256" key="9">
    <source>
        <dbReference type="ARBA" id="ARBA00022840"/>
    </source>
</evidence>
<dbReference type="NCBIfam" id="TIGR00392">
    <property type="entry name" value="ileS"/>
    <property type="match status" value="1"/>
</dbReference>
<feature type="binding site" evidence="14">
    <location>
        <position position="923"/>
    </location>
    <ligand>
        <name>Zn(2+)</name>
        <dbReference type="ChEBI" id="CHEBI:29105"/>
    </ligand>
</feature>
<evidence type="ECO:0000256" key="2">
    <source>
        <dbReference type="ARBA" id="ARBA00006887"/>
    </source>
</evidence>
<evidence type="ECO:0000256" key="11">
    <source>
        <dbReference type="ARBA" id="ARBA00023146"/>
    </source>
</evidence>
<dbReference type="PRINTS" id="PR00984">
    <property type="entry name" value="TRNASYNTHILE"/>
</dbReference>
<dbReference type="OrthoDB" id="5287134at2"/>
<proteinExistence type="inferred from homology"/>
<dbReference type="InterPro" id="IPR001412">
    <property type="entry name" value="aa-tRNA-synth_I_CS"/>
</dbReference>
<evidence type="ECO:0000256" key="1">
    <source>
        <dbReference type="ARBA" id="ARBA00004496"/>
    </source>
</evidence>
<dbReference type="GO" id="GO:0005524">
    <property type="term" value="F:ATP binding"/>
    <property type="evidence" value="ECO:0007669"/>
    <property type="project" value="UniProtKB-UniRule"/>
</dbReference>
<feature type="binding site" evidence="14">
    <location>
        <position position="920"/>
    </location>
    <ligand>
        <name>Zn(2+)</name>
        <dbReference type="ChEBI" id="CHEBI:29105"/>
    </ligand>
</feature>
<protein>
    <recommendedName>
        <fullName evidence="14">Isoleucine--tRNA ligase</fullName>
        <ecNumber evidence="14">6.1.1.5</ecNumber>
    </recommendedName>
    <alternativeName>
        <fullName evidence="14">Isoleucyl-tRNA synthetase</fullName>
        <shortName evidence="14">IleRS</shortName>
    </alternativeName>
</protein>
<keyword evidence="9 14" id="KW-0067">ATP-binding</keyword>
<dbReference type="GO" id="GO:0005829">
    <property type="term" value="C:cytosol"/>
    <property type="evidence" value="ECO:0007669"/>
    <property type="project" value="TreeGrafter"/>
</dbReference>
<dbReference type="AlphaFoldDB" id="A0A179BFD5"/>
<organism evidence="18 19">
    <name type="scientific">Acidithiobacillus ferrooxidans</name>
    <name type="common">Thiobacillus ferrooxidans</name>
    <dbReference type="NCBI Taxonomy" id="920"/>
    <lineage>
        <taxon>Bacteria</taxon>
        <taxon>Pseudomonadati</taxon>
        <taxon>Pseudomonadota</taxon>
        <taxon>Acidithiobacillia</taxon>
        <taxon>Acidithiobacillales</taxon>
        <taxon>Acidithiobacillaceae</taxon>
        <taxon>Acidithiobacillus</taxon>
    </lineage>
</organism>
<dbReference type="Pfam" id="PF08264">
    <property type="entry name" value="Anticodon_1"/>
    <property type="match status" value="1"/>
</dbReference>
<dbReference type="Gene3D" id="1.10.10.830">
    <property type="entry name" value="Ile-tRNA synthetase CP2 domain-like"/>
    <property type="match status" value="1"/>
</dbReference>
<feature type="domain" description="Aminoacyl-tRNA synthetase class Ia" evidence="15">
    <location>
        <begin position="28"/>
        <end position="643"/>
    </location>
</feature>
<evidence type="ECO:0000256" key="14">
    <source>
        <dbReference type="HAMAP-Rule" id="MF_02002"/>
    </source>
</evidence>
<dbReference type="Proteomes" id="UP000078302">
    <property type="component" value="Unassembled WGS sequence"/>
</dbReference>
<reference evidence="18 19" key="1">
    <citation type="submission" date="2016-04" db="EMBL/GenBank/DDBJ databases">
        <title>Acidithiobacillus ferrooxidans genome sequencing and assembly.</title>
        <authorList>
            <person name="Zhou Z."/>
        </authorList>
    </citation>
    <scope>NUCLEOTIDE SEQUENCE [LARGE SCALE GENOMIC DNA]</scope>
    <source>
        <strain evidence="18 19">BY0502</strain>
    </source>
</reference>
<dbReference type="SUPFAM" id="SSF50677">
    <property type="entry name" value="ValRS/IleRS/LeuRS editing domain"/>
    <property type="match status" value="1"/>
</dbReference>
<dbReference type="InterPro" id="IPR009008">
    <property type="entry name" value="Val/Leu/Ile-tRNA-synth_edit"/>
</dbReference>
<dbReference type="GO" id="GO:0004822">
    <property type="term" value="F:isoleucine-tRNA ligase activity"/>
    <property type="evidence" value="ECO:0007669"/>
    <property type="project" value="UniProtKB-UniRule"/>
</dbReference>
<dbReference type="Gene3D" id="3.40.50.620">
    <property type="entry name" value="HUPs"/>
    <property type="match status" value="2"/>
</dbReference>
<evidence type="ECO:0000313" key="19">
    <source>
        <dbReference type="Proteomes" id="UP000078302"/>
    </source>
</evidence>
<comment type="similarity">
    <text evidence="2 14">Belongs to the class-I aminoacyl-tRNA synthetase family. IleS type 1 subfamily.</text>
</comment>
<feature type="short sequence motif" description="'KMSKS' region" evidence="14">
    <location>
        <begin position="605"/>
        <end position="609"/>
    </location>
</feature>
<dbReference type="EC" id="6.1.1.5" evidence="14"/>
<dbReference type="GO" id="GO:0002161">
    <property type="term" value="F:aminoacyl-tRNA deacylase activity"/>
    <property type="evidence" value="ECO:0007669"/>
    <property type="project" value="InterPro"/>
</dbReference>
<comment type="subunit">
    <text evidence="3 14">Monomer.</text>
</comment>
<dbReference type="GO" id="GO:0008270">
    <property type="term" value="F:zinc ion binding"/>
    <property type="evidence" value="ECO:0007669"/>
    <property type="project" value="UniProtKB-UniRule"/>
</dbReference>
<dbReference type="InterPro" id="IPR002301">
    <property type="entry name" value="Ile-tRNA-ligase"/>
</dbReference>
<feature type="binding site" evidence="14">
    <location>
        <position position="608"/>
    </location>
    <ligand>
        <name>ATP</name>
        <dbReference type="ChEBI" id="CHEBI:30616"/>
    </ligand>
</feature>
<dbReference type="InterPro" id="IPR014729">
    <property type="entry name" value="Rossmann-like_a/b/a_fold"/>
</dbReference>
<keyword evidence="8 14" id="KW-0862">Zinc</keyword>
<evidence type="ECO:0000256" key="8">
    <source>
        <dbReference type="ARBA" id="ARBA00022833"/>
    </source>
</evidence>
<dbReference type="SUPFAM" id="SSF52374">
    <property type="entry name" value="Nucleotidylyl transferase"/>
    <property type="match status" value="1"/>
</dbReference>
<dbReference type="FunFam" id="1.10.730.20:FF:000001">
    <property type="entry name" value="Isoleucine--tRNA ligase"/>
    <property type="match status" value="1"/>
</dbReference>
<feature type="domain" description="Methionyl/Valyl/Leucyl/Isoleucyl-tRNA synthetase anticodon-binding" evidence="17">
    <location>
        <begin position="688"/>
        <end position="842"/>
    </location>
</feature>
<dbReference type="FunFam" id="3.40.50.620:FF:000048">
    <property type="entry name" value="Isoleucine--tRNA ligase"/>
    <property type="match status" value="1"/>
</dbReference>
<feature type="short sequence motif" description="'HIGH' region" evidence="14">
    <location>
        <begin position="57"/>
        <end position="67"/>
    </location>
</feature>
<dbReference type="InterPro" id="IPR023585">
    <property type="entry name" value="Ile-tRNA-ligase_type1"/>
</dbReference>
<sequence>MDYKQTLNLPKTEFPMQGKLPEREPATLARWQEHNLYGTLQKARAESPAFILHDGPPYANGNIHIGHAVNKVLKDIINKSKLSEGFRVPYVPGWDCHGLPIEIQVEKELGRPGEKVSGQAFRNACRAYAESQIAGQRQDFERLGIIGDWEKPYLTMHFMAEANILRELGRLTVKGQVVRGAKPVHWCVDCGSALAEAEVEYQDRSDPSIDVAFVVADAADLSQRLGLAEPAEASVAIWTTTPWTLPANQAVALHPEYTYVLLRADKRHLILAADLTESTLARYGHPEAEVLAEFAGAVLEGLQLRHPFLDREVPVILGQHVTLEAGTGCVHTAPAHGVDDYEAARRYHLPVDSPLLGNGRFKEDLPLGLGGITVQEANERVPALLRARNALLHFEKIRHSYPHCWRHKTPLLFRATPQWFISMSANDLREKAIEAIDATRWIPDWGKDRIAGMVNQRPDWCISRQRAWGVPVALFSCAQCGEPLRDTDTFERVAQAVETGGVDAWFNQPDSDFLAADAHCGNCGHEHFHKVTDILDVWFDSGATHAFVLEQRPELHSPADLYLEGSDQHRGWFQSSLLESVASRGRAPYKAVLTHGFTVDGEGRKMSKSVGNVIAPQTIIDRYGADILRLWVASEDYRSEIPISDTILKQLGDSYRRIRNTARYMLGNTHDFNPATDALPTAELLEMDRWMLSHTALLQEEIRAAYGEYQFLRVQQRLHHFCSVELGGLYLDVLKDRLYTTPAASRARRSAQTVLWQMLEAMVVWMAPILSFTAEEIWNEMGNRSSPSVFFAQYPKITLAADSEALDVRWERLNRLRDAVNATLEPLRQEKKIGSGLDAEIALYANSDWHEFLAPLGEELRFFLLSSACALRPYGERPEGCSDIIPGIAIQVRPSDAQKCARCWHRRPDMGRHPEHPDICNRCVGNLALPGETREFC</sequence>
<keyword evidence="5 14" id="KW-0436">Ligase</keyword>
<keyword evidence="4 14" id="KW-0963">Cytoplasm</keyword>
<gene>
    <name evidence="14 18" type="primary">ileS</name>
    <name evidence="18" type="ORF">A4H96_09400</name>
</gene>
<feature type="binding site" evidence="14">
    <location>
        <position position="903"/>
    </location>
    <ligand>
        <name>Zn(2+)</name>
        <dbReference type="ChEBI" id="CHEBI:29105"/>
    </ligand>
</feature>
<comment type="catalytic activity">
    <reaction evidence="13 14">
        <text>tRNA(Ile) + L-isoleucine + ATP = L-isoleucyl-tRNA(Ile) + AMP + diphosphate</text>
        <dbReference type="Rhea" id="RHEA:11060"/>
        <dbReference type="Rhea" id="RHEA-COMP:9666"/>
        <dbReference type="Rhea" id="RHEA-COMP:9695"/>
        <dbReference type="ChEBI" id="CHEBI:30616"/>
        <dbReference type="ChEBI" id="CHEBI:33019"/>
        <dbReference type="ChEBI" id="CHEBI:58045"/>
        <dbReference type="ChEBI" id="CHEBI:78442"/>
        <dbReference type="ChEBI" id="CHEBI:78528"/>
        <dbReference type="ChEBI" id="CHEBI:456215"/>
        <dbReference type="EC" id="6.1.1.5"/>
    </reaction>
</comment>
<evidence type="ECO:0000256" key="7">
    <source>
        <dbReference type="ARBA" id="ARBA00022741"/>
    </source>
</evidence>
<dbReference type="EMBL" id="LVXZ01000116">
    <property type="protein sequence ID" value="OAP90437.1"/>
    <property type="molecule type" value="Genomic_DNA"/>
</dbReference>
<comment type="domain">
    <text evidence="14">IleRS has two distinct active sites: one for aminoacylation and one for editing. The misactivated valine is translocated from the active site to the editing site, which sterically excludes the correctly activated isoleucine. The single editing site contains two valyl binding pockets, one specific for each substrate (Val-AMP or Val-tRNA(Ile)).</text>
</comment>
<dbReference type="Gene3D" id="1.10.730.20">
    <property type="match status" value="1"/>
</dbReference>
<keyword evidence="7 14" id="KW-0547">Nucleotide-binding</keyword>
<evidence type="ECO:0000259" key="15">
    <source>
        <dbReference type="Pfam" id="PF00133"/>
    </source>
</evidence>
<evidence type="ECO:0000259" key="16">
    <source>
        <dbReference type="Pfam" id="PF06827"/>
    </source>
</evidence>
<dbReference type="CDD" id="cd00818">
    <property type="entry name" value="IleRS_core"/>
    <property type="match status" value="1"/>
</dbReference>
<dbReference type="Pfam" id="PF06827">
    <property type="entry name" value="zf-FPG_IleRS"/>
    <property type="match status" value="1"/>
</dbReference>
<dbReference type="GO" id="GO:0006428">
    <property type="term" value="P:isoleucyl-tRNA aminoacylation"/>
    <property type="evidence" value="ECO:0007669"/>
    <property type="project" value="UniProtKB-UniRule"/>
</dbReference>
<comment type="caution">
    <text evidence="18">The sequence shown here is derived from an EMBL/GenBank/DDBJ whole genome shotgun (WGS) entry which is preliminary data.</text>
</comment>
<comment type="subcellular location">
    <subcellularLocation>
        <location evidence="1 14">Cytoplasm</location>
    </subcellularLocation>
</comment>
<evidence type="ECO:0000313" key="18">
    <source>
        <dbReference type="EMBL" id="OAP90437.1"/>
    </source>
</evidence>
<dbReference type="InterPro" id="IPR010663">
    <property type="entry name" value="Znf_FPG/IleRS"/>
</dbReference>
<dbReference type="GO" id="GO:0000049">
    <property type="term" value="F:tRNA binding"/>
    <property type="evidence" value="ECO:0007669"/>
    <property type="project" value="InterPro"/>
</dbReference>
<feature type="domain" description="Zinc finger FPG/IleRS-type" evidence="16">
    <location>
        <begin position="898"/>
        <end position="924"/>
    </location>
</feature>
<dbReference type="Pfam" id="PF00133">
    <property type="entry name" value="tRNA-synt_1"/>
    <property type="match status" value="1"/>
</dbReference>
<keyword evidence="19" id="KW-1185">Reference proteome</keyword>
<dbReference type="InterPro" id="IPR013155">
    <property type="entry name" value="M/V/L/I-tRNA-synth_anticd-bd"/>
</dbReference>
<dbReference type="RefSeq" id="WP_064219349.1">
    <property type="nucleotide sequence ID" value="NZ_LVXZ01000116.1"/>
</dbReference>
<evidence type="ECO:0000256" key="6">
    <source>
        <dbReference type="ARBA" id="ARBA00022723"/>
    </source>
</evidence>
<dbReference type="PROSITE" id="PS00178">
    <property type="entry name" value="AA_TRNA_LIGASE_I"/>
    <property type="match status" value="1"/>
</dbReference>
<dbReference type="Gene3D" id="3.90.740.10">
    <property type="entry name" value="Valyl/Leucyl/Isoleucyl-tRNA synthetase, editing domain"/>
    <property type="match status" value="1"/>
</dbReference>
<name>A0A179BFD5_ACIFR</name>
<feature type="binding site" evidence="14">
    <location>
        <position position="900"/>
    </location>
    <ligand>
        <name>Zn(2+)</name>
        <dbReference type="ChEBI" id="CHEBI:29105"/>
    </ligand>
</feature>
<evidence type="ECO:0000256" key="12">
    <source>
        <dbReference type="ARBA" id="ARBA00025217"/>
    </source>
</evidence>
<comment type="function">
    <text evidence="12 14">Catalyzes the attachment of isoleucine to tRNA(Ile). As IleRS can inadvertently accommodate and process structurally similar amino acids such as valine, to avoid such errors it has two additional distinct tRNA(Ile)-dependent editing activities. One activity is designated as 'pretransfer' editing and involves the hydrolysis of activated Val-AMP. The other activity is designated 'posttransfer' editing and involves deacylation of mischarged Val-tRNA(Ile).</text>
</comment>
<dbReference type="HAMAP" id="MF_02002">
    <property type="entry name" value="Ile_tRNA_synth_type1"/>
    <property type="match status" value="1"/>
</dbReference>
<dbReference type="InterPro" id="IPR050081">
    <property type="entry name" value="Ile-tRNA_ligase"/>
</dbReference>
<comment type="cofactor">
    <cofactor evidence="14">
        <name>Zn(2+)</name>
        <dbReference type="ChEBI" id="CHEBI:29105"/>
    </cofactor>
    <text evidence="14">Binds 1 zinc ion per subunit.</text>
</comment>
<dbReference type="PANTHER" id="PTHR42765:SF1">
    <property type="entry name" value="ISOLEUCINE--TRNA LIGASE, MITOCHONDRIAL"/>
    <property type="match status" value="1"/>
</dbReference>
<dbReference type="InterPro" id="IPR009080">
    <property type="entry name" value="tRNAsynth_Ia_anticodon-bd"/>
</dbReference>
<evidence type="ECO:0000256" key="4">
    <source>
        <dbReference type="ARBA" id="ARBA00022490"/>
    </source>
</evidence>
<keyword evidence="10 14" id="KW-0648">Protein biosynthesis</keyword>
<evidence type="ECO:0000259" key="17">
    <source>
        <dbReference type="Pfam" id="PF08264"/>
    </source>
</evidence>
<dbReference type="InterPro" id="IPR002300">
    <property type="entry name" value="aa-tRNA-synth_Ia"/>
</dbReference>
<evidence type="ECO:0000256" key="5">
    <source>
        <dbReference type="ARBA" id="ARBA00022598"/>
    </source>
</evidence>
<accession>A0A179BFD5</accession>